<comment type="caution">
    <text evidence="2">The sequence shown here is derived from an EMBL/GenBank/DDBJ whole genome shotgun (WGS) entry which is preliminary data.</text>
</comment>
<accession>A0ABR3TXZ1</accession>
<dbReference type="EMBL" id="JAKEKT020000013">
    <property type="protein sequence ID" value="KAL1647117.1"/>
    <property type="molecule type" value="Genomic_DNA"/>
</dbReference>
<name>A0ABR3TXZ1_9PEZI</name>
<evidence type="ECO:0000256" key="1">
    <source>
        <dbReference type="SAM" id="MobiDB-lite"/>
    </source>
</evidence>
<dbReference type="Proteomes" id="UP001521184">
    <property type="component" value="Unassembled WGS sequence"/>
</dbReference>
<reference evidence="2 3" key="1">
    <citation type="journal article" date="2023" name="Plant Dis.">
        <title>First Report of Diplodia intermedia Causing Canker and Dieback Diseases on Apple Trees in Canada.</title>
        <authorList>
            <person name="Ellouze W."/>
            <person name="Ilyukhin E."/>
            <person name="Sulman M."/>
            <person name="Ali S."/>
        </authorList>
    </citation>
    <scope>NUCLEOTIDE SEQUENCE [LARGE SCALE GENOMIC DNA]</scope>
    <source>
        <strain evidence="2 3">M45-28</strain>
    </source>
</reference>
<evidence type="ECO:0000313" key="2">
    <source>
        <dbReference type="EMBL" id="KAL1647117.1"/>
    </source>
</evidence>
<gene>
    <name evidence="2" type="ORF">SLS58_002888</name>
</gene>
<proteinExistence type="predicted"/>
<feature type="compositionally biased region" description="Pro residues" evidence="1">
    <location>
        <begin position="242"/>
        <end position="251"/>
    </location>
</feature>
<protein>
    <submittedName>
        <fullName evidence="2">Uncharacterized protein</fullName>
    </submittedName>
</protein>
<evidence type="ECO:0000313" key="3">
    <source>
        <dbReference type="Proteomes" id="UP001521184"/>
    </source>
</evidence>
<keyword evidence="3" id="KW-1185">Reference proteome</keyword>
<sequence length="361" mass="40630">MARMTLRRWLDQSDPKFEVDPRVRASTHQTDSSIHFDSWEEWKGFNLKEINALFGHILDTEYTFPDLDEIEGAHLVIANEPTLEFVVSQWSLKIVNAALKVVTRDGPRLLWSCGASARLSSDKRPDWSAVLSDTRTVDRLSHITGDTKMLGPKFPHMAQVNNSGRWKDQTQKTQAECLQQVLDYAAELNTRYAYLLGPFELIIIRAKSSSDSSMPNADSIAASRPKRQQSRPDPNYSRNTFSPPPSSPPSLYPSSLPVTPHHPRNDPAMPASSRRSPYLPSTPVADSGSRYADSSPAKRKQNMDTPLVKVIKWQFPNDGLTVCLAMFVLHYSAGIEWEWKEDYPELSKDPALRAALGLPKL</sequence>
<feature type="region of interest" description="Disordered" evidence="1">
    <location>
        <begin position="210"/>
        <end position="301"/>
    </location>
</feature>
<organism evidence="2 3">
    <name type="scientific">Diplodia intermedia</name>
    <dbReference type="NCBI Taxonomy" id="856260"/>
    <lineage>
        <taxon>Eukaryota</taxon>
        <taxon>Fungi</taxon>
        <taxon>Dikarya</taxon>
        <taxon>Ascomycota</taxon>
        <taxon>Pezizomycotina</taxon>
        <taxon>Dothideomycetes</taxon>
        <taxon>Dothideomycetes incertae sedis</taxon>
        <taxon>Botryosphaeriales</taxon>
        <taxon>Botryosphaeriaceae</taxon>
        <taxon>Diplodia</taxon>
    </lineage>
</organism>